<keyword evidence="6 11" id="KW-0812">Transmembrane</keyword>
<reference evidence="18" key="1">
    <citation type="submission" date="2025-08" db="UniProtKB">
        <authorList>
            <consortium name="RefSeq"/>
        </authorList>
    </citation>
    <scope>IDENTIFICATION</scope>
    <source>
        <tissue evidence="18">Sperm</tissue>
    </source>
</reference>
<feature type="region of interest" description="Disordered" evidence="13">
    <location>
        <begin position="342"/>
        <end position="469"/>
    </location>
</feature>
<sequence length="558" mass="62534">MYRQPRSNDDPPPYNGSQQGYAQPMFDRQLMYGSRGPTGDFNAEPVMLPHSQAASWYPDQADARSRVPPGSYYVGSEYPEDLGPIDFKSWRSPPGVIRILQGIALLMCAAIFACVASTLQWDLDTGTGLSGGMGGYGTGYGGGSYGGGSYGGAYGTGFGGYGTGYGTGGMYGIYTDPKAGKAFMMAMVLICFGVVVALFIMSSIKSKMARTRRFYLITIICCAVLAVLVLIATIVYIMAVNPTAQSTGSIYYTQIMALCNQFYMPTTTGYYWNQYLYHYCVVDPQEAIAIVCGFMLVIALLLMIFFAWKTRRQMNKYGKHNVMWDKATVPDVEEWVNNLEPVEGGEGMDMKGNGLMKQGDGNESRLESALPVNGMSYSPEPSAPSHAVPLMNSQPSRPLSSDSSEPRQPPKRRPRRKRKPKAQQHDGEESYYDTDYTTGAESCEELDEQDDDLERKYPPITSDSQRQEYKRDFETVMQSYKRLQTEQDDLHRQLTELDKQLDTLDSETSEYRDAAEQFNRLKDIKQTQGYKDKKQHCKELKRTVTHIKQMVSDYDRAK</sequence>
<dbReference type="Pfam" id="PF07303">
    <property type="entry name" value="Occludin_ELL"/>
    <property type="match status" value="1"/>
</dbReference>
<dbReference type="RefSeq" id="XP_032833324.1">
    <property type="nucleotide sequence ID" value="XM_032977433.1"/>
</dbReference>
<dbReference type="SUPFAM" id="SSF144292">
    <property type="entry name" value="occludin/ELL-like"/>
    <property type="match status" value="1"/>
</dbReference>
<keyword evidence="8 14" id="KW-1133">Transmembrane helix</keyword>
<feature type="compositionally biased region" description="Low complexity" evidence="13">
    <location>
        <begin position="393"/>
        <end position="403"/>
    </location>
</feature>
<feature type="transmembrane region" description="Helical" evidence="14">
    <location>
        <begin position="287"/>
        <end position="308"/>
    </location>
</feature>
<evidence type="ECO:0000313" key="18">
    <source>
        <dbReference type="RefSeq" id="XP_032833324.1"/>
    </source>
</evidence>
<dbReference type="InterPro" id="IPR031176">
    <property type="entry name" value="ELL/occludin"/>
</dbReference>
<accession>A0AAJ7UCP0</accession>
<feature type="transmembrane region" description="Helical" evidence="14">
    <location>
        <begin position="182"/>
        <end position="202"/>
    </location>
</feature>
<dbReference type="Gene3D" id="6.10.140.340">
    <property type="match status" value="1"/>
</dbReference>
<evidence type="ECO:0000256" key="13">
    <source>
        <dbReference type="SAM" id="MobiDB-lite"/>
    </source>
</evidence>
<feature type="domain" description="MARVEL" evidence="15">
    <location>
        <begin position="92"/>
        <end position="312"/>
    </location>
</feature>
<dbReference type="InterPro" id="IPR010844">
    <property type="entry name" value="Occludin_ELL"/>
</dbReference>
<evidence type="ECO:0000256" key="11">
    <source>
        <dbReference type="PROSITE-ProRule" id="PRU00581"/>
    </source>
</evidence>
<keyword evidence="9" id="KW-0175">Coiled coil</keyword>
<dbReference type="PROSITE" id="PS51225">
    <property type="entry name" value="MARVEL"/>
    <property type="match status" value="1"/>
</dbReference>
<evidence type="ECO:0000256" key="6">
    <source>
        <dbReference type="ARBA" id="ARBA00022692"/>
    </source>
</evidence>
<dbReference type="GO" id="GO:0016324">
    <property type="term" value="C:apical plasma membrane"/>
    <property type="evidence" value="ECO:0007669"/>
    <property type="project" value="TreeGrafter"/>
</dbReference>
<dbReference type="GO" id="GO:0031410">
    <property type="term" value="C:cytoplasmic vesicle"/>
    <property type="evidence" value="ECO:0007669"/>
    <property type="project" value="TreeGrafter"/>
</dbReference>
<feature type="transmembrane region" description="Helical" evidence="14">
    <location>
        <begin position="214"/>
        <end position="239"/>
    </location>
</feature>
<dbReference type="InterPro" id="IPR008253">
    <property type="entry name" value="Marvel"/>
</dbReference>
<evidence type="ECO:0000256" key="1">
    <source>
        <dbReference type="ARBA" id="ARBA00004435"/>
    </source>
</evidence>
<evidence type="ECO:0000256" key="3">
    <source>
        <dbReference type="ARBA" id="ARBA00009171"/>
    </source>
</evidence>
<evidence type="ECO:0000256" key="14">
    <source>
        <dbReference type="SAM" id="Phobius"/>
    </source>
</evidence>
<evidence type="ECO:0000256" key="5">
    <source>
        <dbReference type="ARBA" id="ARBA00022475"/>
    </source>
</evidence>
<evidence type="ECO:0000256" key="9">
    <source>
        <dbReference type="ARBA" id="ARBA00023054"/>
    </source>
</evidence>
<feature type="compositionally biased region" description="Acidic residues" evidence="13">
    <location>
        <begin position="442"/>
        <end position="452"/>
    </location>
</feature>
<feature type="compositionally biased region" description="Basic residues" evidence="13">
    <location>
        <begin position="409"/>
        <end position="422"/>
    </location>
</feature>
<evidence type="ECO:0000259" key="15">
    <source>
        <dbReference type="PROSITE" id="PS51225"/>
    </source>
</evidence>
<dbReference type="PANTHER" id="PTHR23288:SF4">
    <property type="entry name" value="OCCLUDIN"/>
    <property type="match status" value="1"/>
</dbReference>
<evidence type="ECO:0000256" key="2">
    <source>
        <dbReference type="ARBA" id="ARBA00004651"/>
    </source>
</evidence>
<evidence type="ECO:0000256" key="7">
    <source>
        <dbReference type="ARBA" id="ARBA00022949"/>
    </source>
</evidence>
<comment type="similarity">
    <text evidence="3 12">Belongs to the ELL/occludin family.</text>
</comment>
<dbReference type="KEGG" id="pmrn:116956002"/>
<keyword evidence="5" id="KW-1003">Cell membrane</keyword>
<evidence type="ECO:0000256" key="4">
    <source>
        <dbReference type="ARBA" id="ARBA00022427"/>
    </source>
</evidence>
<keyword evidence="17" id="KW-1185">Reference proteome</keyword>
<evidence type="ECO:0000256" key="8">
    <source>
        <dbReference type="ARBA" id="ARBA00022989"/>
    </source>
</evidence>
<evidence type="ECO:0000313" key="17">
    <source>
        <dbReference type="Proteomes" id="UP001318040"/>
    </source>
</evidence>
<keyword evidence="7" id="KW-0965">Cell junction</keyword>
<evidence type="ECO:0000256" key="12">
    <source>
        <dbReference type="PROSITE-ProRule" id="PRU01324"/>
    </source>
</evidence>
<evidence type="ECO:0000256" key="10">
    <source>
        <dbReference type="ARBA" id="ARBA00023136"/>
    </source>
</evidence>
<feature type="transmembrane region" description="Helical" evidence="14">
    <location>
        <begin position="99"/>
        <end position="121"/>
    </location>
</feature>
<comment type="subcellular location">
    <subcellularLocation>
        <location evidence="1">Cell junction</location>
        <location evidence="1">Tight junction</location>
    </subcellularLocation>
    <subcellularLocation>
        <location evidence="2">Cell membrane</location>
        <topology evidence="2">Multi-pass membrane protein</topology>
    </subcellularLocation>
</comment>
<evidence type="ECO:0000259" key="16">
    <source>
        <dbReference type="PROSITE" id="PS51980"/>
    </source>
</evidence>
<dbReference type="GO" id="GO:0070830">
    <property type="term" value="P:bicellular tight junction assembly"/>
    <property type="evidence" value="ECO:0007669"/>
    <property type="project" value="TreeGrafter"/>
</dbReference>
<feature type="region of interest" description="Disordered" evidence="13">
    <location>
        <begin position="1"/>
        <end position="21"/>
    </location>
</feature>
<feature type="domain" description="OCEL" evidence="16">
    <location>
        <begin position="451"/>
        <end position="558"/>
    </location>
</feature>
<protein>
    <submittedName>
        <fullName evidence="18">Occludin-like</fullName>
    </submittedName>
</protein>
<proteinExistence type="inferred from homology"/>
<dbReference type="AlphaFoldDB" id="A0AAJ7UCP0"/>
<organism evidence="17 18">
    <name type="scientific">Petromyzon marinus</name>
    <name type="common">Sea lamprey</name>
    <dbReference type="NCBI Taxonomy" id="7757"/>
    <lineage>
        <taxon>Eukaryota</taxon>
        <taxon>Metazoa</taxon>
        <taxon>Chordata</taxon>
        <taxon>Craniata</taxon>
        <taxon>Vertebrata</taxon>
        <taxon>Cyclostomata</taxon>
        <taxon>Hyperoartia</taxon>
        <taxon>Petromyzontiformes</taxon>
        <taxon>Petromyzontidae</taxon>
        <taxon>Petromyzon</taxon>
    </lineage>
</organism>
<keyword evidence="10 11" id="KW-0472">Membrane</keyword>
<dbReference type="Proteomes" id="UP001318040">
    <property type="component" value="Chromosome 1"/>
</dbReference>
<dbReference type="GO" id="GO:0005923">
    <property type="term" value="C:bicellular tight junction"/>
    <property type="evidence" value="ECO:0007669"/>
    <property type="project" value="UniProtKB-SubCell"/>
</dbReference>
<keyword evidence="4" id="KW-0796">Tight junction</keyword>
<dbReference type="PANTHER" id="PTHR23288">
    <property type="entry name" value="OCCLUDIN AND RNA POLYMERASE II ELONGATION FACTOR ELL"/>
    <property type="match status" value="1"/>
</dbReference>
<gene>
    <name evidence="18" type="primary">LOC116956002</name>
</gene>
<dbReference type="PROSITE" id="PS51980">
    <property type="entry name" value="OCEL"/>
    <property type="match status" value="1"/>
</dbReference>
<dbReference type="Pfam" id="PF01284">
    <property type="entry name" value="MARVEL"/>
    <property type="match status" value="1"/>
</dbReference>
<name>A0AAJ7UCP0_PETMA</name>
<dbReference type="GeneID" id="116956002"/>